<protein>
    <submittedName>
        <fullName evidence="3">Universal stress protein</fullName>
    </submittedName>
</protein>
<dbReference type="Gene3D" id="3.40.50.12370">
    <property type="match status" value="1"/>
</dbReference>
<organism evidence="3 4">
    <name type="scientific">Marivibrio halodurans</name>
    <dbReference type="NCBI Taxonomy" id="2039722"/>
    <lineage>
        <taxon>Bacteria</taxon>
        <taxon>Pseudomonadati</taxon>
        <taxon>Pseudomonadota</taxon>
        <taxon>Alphaproteobacteria</taxon>
        <taxon>Rhodospirillales</taxon>
        <taxon>Rhodospirillaceae</taxon>
        <taxon>Marivibrio</taxon>
    </lineage>
</organism>
<dbReference type="Proteomes" id="UP000672602">
    <property type="component" value="Unassembled WGS sequence"/>
</dbReference>
<dbReference type="SUPFAM" id="SSF52402">
    <property type="entry name" value="Adenine nucleotide alpha hydrolases-like"/>
    <property type="match status" value="2"/>
</dbReference>
<dbReference type="PRINTS" id="PR01438">
    <property type="entry name" value="UNVRSLSTRESS"/>
</dbReference>
<evidence type="ECO:0000313" key="4">
    <source>
        <dbReference type="Proteomes" id="UP000672602"/>
    </source>
</evidence>
<feature type="domain" description="UspA" evidence="2">
    <location>
        <begin position="207"/>
        <end position="273"/>
    </location>
</feature>
<comment type="caution">
    <text evidence="3">The sequence shown here is derived from an EMBL/GenBank/DDBJ whole genome shotgun (WGS) entry which is preliminary data.</text>
</comment>
<dbReference type="InterPro" id="IPR006015">
    <property type="entry name" value="Universal_stress_UspA"/>
</dbReference>
<gene>
    <name evidence="3" type="ORF">KAJ83_14725</name>
</gene>
<evidence type="ECO:0000313" key="3">
    <source>
        <dbReference type="EMBL" id="MBP5858272.1"/>
    </source>
</evidence>
<dbReference type="PANTHER" id="PTHR46268:SF15">
    <property type="entry name" value="UNIVERSAL STRESS PROTEIN HP_0031"/>
    <property type="match status" value="1"/>
</dbReference>
<dbReference type="AlphaFoldDB" id="A0A8J7S0V1"/>
<evidence type="ECO:0000256" key="1">
    <source>
        <dbReference type="ARBA" id="ARBA00008791"/>
    </source>
</evidence>
<proteinExistence type="inferred from homology"/>
<dbReference type="PANTHER" id="PTHR46268">
    <property type="entry name" value="STRESS RESPONSE PROTEIN NHAX"/>
    <property type="match status" value="1"/>
</dbReference>
<dbReference type="CDD" id="cd00293">
    <property type="entry name" value="USP-like"/>
    <property type="match status" value="2"/>
</dbReference>
<reference evidence="3" key="1">
    <citation type="submission" date="2021-04" db="EMBL/GenBank/DDBJ databases">
        <authorList>
            <person name="Zhang D.-C."/>
        </authorList>
    </citation>
    <scope>NUCLEOTIDE SEQUENCE</scope>
    <source>
        <strain evidence="3">CGMCC 1.15697</strain>
    </source>
</reference>
<dbReference type="EMBL" id="JAGMWN010000007">
    <property type="protein sequence ID" value="MBP5858272.1"/>
    <property type="molecule type" value="Genomic_DNA"/>
</dbReference>
<name>A0A8J7S0V1_9PROT</name>
<accession>A0A8J7S0V1</accession>
<comment type="similarity">
    <text evidence="1">Belongs to the universal stress protein A family.</text>
</comment>
<feature type="domain" description="UspA" evidence="2">
    <location>
        <begin position="4"/>
        <end position="117"/>
    </location>
</feature>
<evidence type="ECO:0000259" key="2">
    <source>
        <dbReference type="Pfam" id="PF00582"/>
    </source>
</evidence>
<keyword evidence="4" id="KW-1185">Reference proteome</keyword>
<dbReference type="Pfam" id="PF00582">
    <property type="entry name" value="Usp"/>
    <property type="match status" value="2"/>
</dbReference>
<dbReference type="RefSeq" id="WP_210682865.1">
    <property type="nucleotide sequence ID" value="NZ_JAGMWN010000007.1"/>
</dbReference>
<dbReference type="InterPro" id="IPR006016">
    <property type="entry name" value="UspA"/>
</dbReference>
<sequence>MSLKRLFVHFDGSARAERALDTALRLADGHDAHVIGCAVESIPTLPSAVGVQVPAAVYDAIRAEVRAAMDKARIIFEESCRKAGRADRCEWQEVEGDPAHALAEAARCTDLIVLGQSEPDRDPAHIEALPDDLVMMAGRPILAVPYIGAPKTTGKNILVAWRNGREAARAVMDALPLLQQAEQVTILCINASKWDDLPGADIARWLAEHGVACRIERVSTEVDPADTILNWVSDNGADLIVMGAYGHSRLRETVLGGTTRGILRHMTVPVLIAH</sequence>